<organism evidence="1">
    <name type="scientific">Arundo donax</name>
    <name type="common">Giant reed</name>
    <name type="synonym">Donax arundinaceus</name>
    <dbReference type="NCBI Taxonomy" id="35708"/>
    <lineage>
        <taxon>Eukaryota</taxon>
        <taxon>Viridiplantae</taxon>
        <taxon>Streptophyta</taxon>
        <taxon>Embryophyta</taxon>
        <taxon>Tracheophyta</taxon>
        <taxon>Spermatophyta</taxon>
        <taxon>Magnoliopsida</taxon>
        <taxon>Liliopsida</taxon>
        <taxon>Poales</taxon>
        <taxon>Poaceae</taxon>
        <taxon>PACMAD clade</taxon>
        <taxon>Arundinoideae</taxon>
        <taxon>Arundineae</taxon>
        <taxon>Arundo</taxon>
    </lineage>
</organism>
<sequence length="42" mass="5044">MKQSWKTTLKWKSHWWYGDVGTMLKACRTPICTQVLQIFQLT</sequence>
<reference evidence="1" key="1">
    <citation type="submission" date="2014-09" db="EMBL/GenBank/DDBJ databases">
        <authorList>
            <person name="Magalhaes I.L.F."/>
            <person name="Oliveira U."/>
            <person name="Santos F.R."/>
            <person name="Vidigal T.H.D.A."/>
            <person name="Brescovit A.D."/>
            <person name="Santos A.J."/>
        </authorList>
    </citation>
    <scope>NUCLEOTIDE SEQUENCE</scope>
    <source>
        <tissue evidence="1">Shoot tissue taken approximately 20 cm above the soil surface</tissue>
    </source>
</reference>
<protein>
    <submittedName>
        <fullName evidence="1">Uncharacterized protein</fullName>
    </submittedName>
</protein>
<dbReference type="EMBL" id="GBRH01258852">
    <property type="protein sequence ID" value="JAD39043.1"/>
    <property type="molecule type" value="Transcribed_RNA"/>
</dbReference>
<name>A0A0A8ZMX0_ARUDO</name>
<evidence type="ECO:0000313" key="1">
    <source>
        <dbReference type="EMBL" id="JAD39043.1"/>
    </source>
</evidence>
<reference evidence="1" key="2">
    <citation type="journal article" date="2015" name="Data Brief">
        <title>Shoot transcriptome of the giant reed, Arundo donax.</title>
        <authorList>
            <person name="Barrero R.A."/>
            <person name="Guerrero F.D."/>
            <person name="Moolhuijzen P."/>
            <person name="Goolsby J.A."/>
            <person name="Tidwell J."/>
            <person name="Bellgard S.E."/>
            <person name="Bellgard M.I."/>
        </authorList>
    </citation>
    <scope>NUCLEOTIDE SEQUENCE</scope>
    <source>
        <tissue evidence="1">Shoot tissue taken approximately 20 cm above the soil surface</tissue>
    </source>
</reference>
<dbReference type="AlphaFoldDB" id="A0A0A8ZMX0"/>
<accession>A0A0A8ZMX0</accession>
<proteinExistence type="predicted"/>